<gene>
    <name evidence="1" type="ORF">QX233_22365</name>
</gene>
<accession>A0AAJ1R730</accession>
<feature type="non-terminal residue" evidence="1">
    <location>
        <position position="1"/>
    </location>
</feature>
<organism evidence="1 2">
    <name type="scientific">Chryseobacterium gambrini</name>
    <dbReference type="NCBI Taxonomy" id="373672"/>
    <lineage>
        <taxon>Bacteria</taxon>
        <taxon>Pseudomonadati</taxon>
        <taxon>Bacteroidota</taxon>
        <taxon>Flavobacteriia</taxon>
        <taxon>Flavobacteriales</taxon>
        <taxon>Weeksellaceae</taxon>
        <taxon>Chryseobacterium group</taxon>
        <taxon>Chryseobacterium</taxon>
    </lineage>
</organism>
<feature type="non-terminal residue" evidence="1">
    <location>
        <position position="98"/>
    </location>
</feature>
<dbReference type="AlphaFoldDB" id="A0AAJ1R730"/>
<dbReference type="EMBL" id="JAUHGV010000127">
    <property type="protein sequence ID" value="MDN4015195.1"/>
    <property type="molecule type" value="Genomic_DNA"/>
</dbReference>
<protein>
    <submittedName>
        <fullName evidence="1">Uncharacterized protein</fullName>
    </submittedName>
</protein>
<evidence type="ECO:0000313" key="1">
    <source>
        <dbReference type="EMBL" id="MDN4015195.1"/>
    </source>
</evidence>
<proteinExistence type="predicted"/>
<evidence type="ECO:0000313" key="2">
    <source>
        <dbReference type="Proteomes" id="UP001225933"/>
    </source>
</evidence>
<dbReference type="RefSeq" id="WP_290343731.1">
    <property type="nucleotide sequence ID" value="NZ_JAUHGV010000127.1"/>
</dbReference>
<comment type="caution">
    <text evidence="1">The sequence shown here is derived from an EMBL/GenBank/DDBJ whole genome shotgun (WGS) entry which is preliminary data.</text>
</comment>
<reference evidence="1" key="1">
    <citation type="submission" date="2023-06" db="EMBL/GenBank/DDBJ databases">
        <title>Two Chryseobacterium gambrini strains from China.</title>
        <authorList>
            <person name="Zeng J."/>
            <person name="Wu Y."/>
        </authorList>
    </citation>
    <scope>NUCLEOTIDE SEQUENCE</scope>
    <source>
        <strain evidence="1">SQ219</strain>
    </source>
</reference>
<name>A0AAJ1R730_9FLAO</name>
<dbReference type="Proteomes" id="UP001225933">
    <property type="component" value="Unassembled WGS sequence"/>
</dbReference>
<sequence>ALRDDGTVRPAYSPVALRETLDDEVDAVLVESGLGDGSLETVLDDLRAHEADCQVAVLDSGAGRCQLGADAPVDAVVAWDEDAVRETVSELVARARYR</sequence>